<dbReference type="EC" id="3.5.-.-" evidence="1"/>
<accession>A0ABW0UBP5</accession>
<organism evidence="1 2">
    <name type="scientific">Streptococcus caledonicus</name>
    <dbReference type="NCBI Taxonomy" id="2614158"/>
    <lineage>
        <taxon>Bacteria</taxon>
        <taxon>Bacillati</taxon>
        <taxon>Bacillota</taxon>
        <taxon>Bacilli</taxon>
        <taxon>Lactobacillales</taxon>
        <taxon>Streptococcaceae</taxon>
        <taxon>Streptococcus</taxon>
    </lineage>
</organism>
<dbReference type="Gene3D" id="3.50.30.50">
    <property type="entry name" value="Putative cyclase"/>
    <property type="match status" value="1"/>
</dbReference>
<dbReference type="SUPFAM" id="SSF102198">
    <property type="entry name" value="Putative cyclase"/>
    <property type="match status" value="1"/>
</dbReference>
<dbReference type="Pfam" id="PF04199">
    <property type="entry name" value="Cyclase"/>
    <property type="match status" value="1"/>
</dbReference>
<dbReference type="InterPro" id="IPR007325">
    <property type="entry name" value="KFase/CYL"/>
</dbReference>
<gene>
    <name evidence="1" type="ORF">ACFPQ3_05010</name>
</gene>
<evidence type="ECO:0000313" key="2">
    <source>
        <dbReference type="Proteomes" id="UP001596110"/>
    </source>
</evidence>
<keyword evidence="1" id="KW-0378">Hydrolase</keyword>
<name>A0ABW0UBP5_9STRE</name>
<dbReference type="GO" id="GO:0016787">
    <property type="term" value="F:hydrolase activity"/>
    <property type="evidence" value="ECO:0007669"/>
    <property type="project" value="UniProtKB-KW"/>
</dbReference>
<dbReference type="InterPro" id="IPR037175">
    <property type="entry name" value="KFase_sf"/>
</dbReference>
<proteinExistence type="predicted"/>
<reference evidence="2" key="1">
    <citation type="journal article" date="2019" name="Int. J. Syst. Evol. Microbiol.">
        <title>The Global Catalogue of Microorganisms (GCM) 10K type strain sequencing project: providing services to taxonomists for standard genome sequencing and annotation.</title>
        <authorList>
            <consortium name="The Broad Institute Genomics Platform"/>
            <consortium name="The Broad Institute Genome Sequencing Center for Infectious Disease"/>
            <person name="Wu L."/>
            <person name="Ma J."/>
        </authorList>
    </citation>
    <scope>NUCLEOTIDE SEQUENCE [LARGE SCALE GENOMIC DNA]</scope>
    <source>
        <strain evidence="2">DT43</strain>
    </source>
</reference>
<dbReference type="PANTHER" id="PTHR31118:SF12">
    <property type="entry name" value="CYCLASE-LIKE PROTEIN 2"/>
    <property type="match status" value="1"/>
</dbReference>
<keyword evidence="2" id="KW-1185">Reference proteome</keyword>
<evidence type="ECO:0000313" key="1">
    <source>
        <dbReference type="EMBL" id="MFC5630966.1"/>
    </source>
</evidence>
<dbReference type="RefSeq" id="WP_156805444.1">
    <property type="nucleotide sequence ID" value="NZ_JBHSOJ010000016.1"/>
</dbReference>
<comment type="caution">
    <text evidence="1">The sequence shown here is derived from an EMBL/GenBank/DDBJ whole genome shotgun (WGS) entry which is preliminary data.</text>
</comment>
<sequence length="246" mass="27611">MIKLLDAFQVFKSARLVNLTHKIDENSPHFPALPSLEKEDIFTLKDGFHVQQFTVVGQYGTHIDAPIHFVEGGKWLDQIALEDLLLPLYVIDKSQAVAENPNYELTKQDILDFETEYGKIESGAFVAFRSDWHKRWPDQGAIRNLDENGAQQTPGWTHEALEFLIHERGVKAVGHETLDTDSGKSAFDNGGALKQEYYLLEQGIYQVEVLANLDQVPATGSIISIAYPNWKEATGSPVRAVAYVNK</sequence>
<dbReference type="EMBL" id="JBHSOJ010000016">
    <property type="protein sequence ID" value="MFC5630966.1"/>
    <property type="molecule type" value="Genomic_DNA"/>
</dbReference>
<protein>
    <submittedName>
        <fullName evidence="1">Cyclase family protein</fullName>
        <ecNumber evidence="1">3.5.-.-</ecNumber>
    </submittedName>
</protein>
<dbReference type="PANTHER" id="PTHR31118">
    <property type="entry name" value="CYCLASE-LIKE PROTEIN 2"/>
    <property type="match status" value="1"/>
</dbReference>
<dbReference type="Proteomes" id="UP001596110">
    <property type="component" value="Unassembled WGS sequence"/>
</dbReference>